<dbReference type="CDD" id="cd07043">
    <property type="entry name" value="STAS_anti-anti-sigma_factors"/>
    <property type="match status" value="1"/>
</dbReference>
<dbReference type="EMBL" id="CP098502">
    <property type="protein sequence ID" value="UTI63313.1"/>
    <property type="molecule type" value="Genomic_DNA"/>
</dbReference>
<evidence type="ECO:0000256" key="2">
    <source>
        <dbReference type="RuleBase" id="RU003749"/>
    </source>
</evidence>
<dbReference type="NCBIfam" id="TIGR00377">
    <property type="entry name" value="ant_ant_sig"/>
    <property type="match status" value="1"/>
</dbReference>
<evidence type="ECO:0000313" key="4">
    <source>
        <dbReference type="EMBL" id="UTI63313.1"/>
    </source>
</evidence>
<name>A0ABY5DQ10_9ACTN</name>
<evidence type="ECO:0000259" key="3">
    <source>
        <dbReference type="PROSITE" id="PS50801"/>
    </source>
</evidence>
<gene>
    <name evidence="4" type="ORF">NBH00_18380</name>
</gene>
<dbReference type="InterPro" id="IPR036513">
    <property type="entry name" value="STAS_dom_sf"/>
</dbReference>
<feature type="domain" description="STAS" evidence="3">
    <location>
        <begin position="10"/>
        <end position="110"/>
    </location>
</feature>
<dbReference type="Gene3D" id="3.30.750.24">
    <property type="entry name" value="STAS domain"/>
    <property type="match status" value="1"/>
</dbReference>
<comment type="similarity">
    <text evidence="1 2">Belongs to the anti-sigma-factor antagonist family.</text>
</comment>
<dbReference type="PANTHER" id="PTHR33495">
    <property type="entry name" value="ANTI-SIGMA FACTOR ANTAGONIST TM_1081-RELATED-RELATED"/>
    <property type="match status" value="1"/>
</dbReference>
<dbReference type="InterPro" id="IPR003658">
    <property type="entry name" value="Anti-sigma_ant"/>
</dbReference>
<dbReference type="PROSITE" id="PS50801">
    <property type="entry name" value="STAS"/>
    <property type="match status" value="1"/>
</dbReference>
<protein>
    <recommendedName>
        <fullName evidence="2">Anti-sigma factor antagonist</fullName>
    </recommendedName>
</protein>
<evidence type="ECO:0000313" key="5">
    <source>
        <dbReference type="Proteomes" id="UP001056035"/>
    </source>
</evidence>
<dbReference type="RefSeq" id="WP_254570041.1">
    <property type="nucleotide sequence ID" value="NZ_CP098502.1"/>
</dbReference>
<dbReference type="Pfam" id="PF01740">
    <property type="entry name" value="STAS"/>
    <property type="match status" value="1"/>
</dbReference>
<dbReference type="SUPFAM" id="SSF52091">
    <property type="entry name" value="SpoIIaa-like"/>
    <property type="match status" value="1"/>
</dbReference>
<proteinExistence type="inferred from homology"/>
<evidence type="ECO:0000256" key="1">
    <source>
        <dbReference type="ARBA" id="ARBA00009013"/>
    </source>
</evidence>
<keyword evidence="5" id="KW-1185">Reference proteome</keyword>
<dbReference type="PANTHER" id="PTHR33495:SF2">
    <property type="entry name" value="ANTI-SIGMA FACTOR ANTAGONIST TM_1081-RELATED"/>
    <property type="match status" value="1"/>
</dbReference>
<accession>A0ABY5DQ10</accession>
<sequence>MTTAGGPELSIRVVTATGPLDIAGGPRLKSSLAQDPTEADTHLIVDLREVEFADSTGLSILLNAARRRVAGGRHFVVVCRSGPVLRLLELTALTQTLRVVGSVEEARKLIQQAVGGPYRPADGD</sequence>
<organism evidence="4 5">
    <name type="scientific">Paraconexibacter antarcticus</name>
    <dbReference type="NCBI Taxonomy" id="2949664"/>
    <lineage>
        <taxon>Bacteria</taxon>
        <taxon>Bacillati</taxon>
        <taxon>Actinomycetota</taxon>
        <taxon>Thermoleophilia</taxon>
        <taxon>Solirubrobacterales</taxon>
        <taxon>Paraconexibacteraceae</taxon>
        <taxon>Paraconexibacter</taxon>
    </lineage>
</organism>
<dbReference type="Proteomes" id="UP001056035">
    <property type="component" value="Chromosome"/>
</dbReference>
<reference evidence="4 5" key="1">
    <citation type="submission" date="2022-06" db="EMBL/GenBank/DDBJ databases">
        <title>Paraconexibacter antarcticus.</title>
        <authorList>
            <person name="Kim C.S."/>
        </authorList>
    </citation>
    <scope>NUCLEOTIDE SEQUENCE [LARGE SCALE GENOMIC DNA]</scope>
    <source>
        <strain evidence="4 5">02-257</strain>
    </source>
</reference>
<dbReference type="InterPro" id="IPR002645">
    <property type="entry name" value="STAS_dom"/>
</dbReference>